<gene>
    <name evidence="1" type="ORF">CLOSTMETH_02686</name>
</gene>
<proteinExistence type="predicted"/>
<dbReference type="HOGENOM" id="CLU_091283_1_0_9"/>
<reference evidence="1 2" key="1">
    <citation type="submission" date="2009-01" db="EMBL/GenBank/DDBJ databases">
        <authorList>
            <person name="Fulton L."/>
            <person name="Clifton S."/>
            <person name="Fulton B."/>
            <person name="Xu J."/>
            <person name="Minx P."/>
            <person name="Pepin K.H."/>
            <person name="Johnson M."/>
            <person name="Bhonagiri V."/>
            <person name="Nash W.E."/>
            <person name="Mardis E.R."/>
            <person name="Wilson R.K."/>
        </authorList>
    </citation>
    <scope>NUCLEOTIDE SEQUENCE [LARGE SCALE GENOMIC DNA]</scope>
    <source>
        <strain evidence="1 2">DSM 5476</strain>
    </source>
</reference>
<dbReference type="Proteomes" id="UP000003340">
    <property type="component" value="Unassembled WGS sequence"/>
</dbReference>
<organism evidence="1 2">
    <name type="scientific">[Clostridium] methylpentosum DSM 5476</name>
    <dbReference type="NCBI Taxonomy" id="537013"/>
    <lineage>
        <taxon>Bacteria</taxon>
        <taxon>Bacillati</taxon>
        <taxon>Bacillota</taxon>
        <taxon>Clostridia</taxon>
        <taxon>Eubacteriales</taxon>
        <taxon>Oscillospiraceae</taxon>
        <taxon>Oscillospiraceae incertae sedis</taxon>
    </lineage>
</organism>
<dbReference type="Pfam" id="PF09719">
    <property type="entry name" value="C_GCAxxG_C_C"/>
    <property type="match status" value="1"/>
</dbReference>
<evidence type="ECO:0000313" key="1">
    <source>
        <dbReference type="EMBL" id="EEG29673.1"/>
    </source>
</evidence>
<evidence type="ECO:0000313" key="2">
    <source>
        <dbReference type="Proteomes" id="UP000003340"/>
    </source>
</evidence>
<sequence>MDRVEKALEYFYRGYNCCQSVFAAYSDLFGVEESAALAISSGFGGGMGGLREKCGTVTALFMLAGLSKGGYDPESPPSKKELYDLIKALDAEFAGQFGTTNCRELLVNAKCIVSEHPSERNAKYYAKRPCARFVETAAEIAEKHLAGQLIEH</sequence>
<name>C0EFP4_9FIRM</name>
<dbReference type="InterPro" id="IPR010181">
    <property type="entry name" value="CGCAxxGCC_motif"/>
</dbReference>
<keyword evidence="2" id="KW-1185">Reference proteome</keyword>
<accession>C0EFP4</accession>
<dbReference type="AlphaFoldDB" id="C0EFP4"/>
<protein>
    <submittedName>
        <fullName evidence="1">Oxidoreductase</fullName>
    </submittedName>
</protein>
<dbReference type="STRING" id="537013.CLOSTMETH_02686"/>
<reference evidence="1 2" key="2">
    <citation type="submission" date="2009-02" db="EMBL/GenBank/DDBJ databases">
        <title>Draft genome sequence of Clostridium methylpentosum (DSM 5476).</title>
        <authorList>
            <person name="Sudarsanam P."/>
            <person name="Ley R."/>
            <person name="Guruge J."/>
            <person name="Turnbaugh P.J."/>
            <person name="Mahowald M."/>
            <person name="Liep D."/>
            <person name="Gordon J."/>
        </authorList>
    </citation>
    <scope>NUCLEOTIDE SEQUENCE [LARGE SCALE GENOMIC DNA]</scope>
    <source>
        <strain evidence="1 2">DSM 5476</strain>
    </source>
</reference>
<dbReference type="EMBL" id="ACEC01000093">
    <property type="protein sequence ID" value="EEG29673.1"/>
    <property type="molecule type" value="Genomic_DNA"/>
</dbReference>
<dbReference type="NCBIfam" id="TIGR01909">
    <property type="entry name" value="C_GCAxxG_C_C"/>
    <property type="match status" value="1"/>
</dbReference>
<dbReference type="eggNOG" id="COG1433">
    <property type="taxonomic scope" value="Bacteria"/>
</dbReference>
<comment type="caution">
    <text evidence="1">The sequence shown here is derived from an EMBL/GenBank/DDBJ whole genome shotgun (WGS) entry which is preliminary data.</text>
</comment>